<protein>
    <submittedName>
        <fullName evidence="2">Uncharacterized protein</fullName>
    </submittedName>
</protein>
<evidence type="ECO:0000313" key="2">
    <source>
        <dbReference type="EMBL" id="PJO66482.1"/>
    </source>
</evidence>
<evidence type="ECO:0000313" key="3">
    <source>
        <dbReference type="Proteomes" id="UP000231878"/>
    </source>
</evidence>
<feature type="region of interest" description="Disordered" evidence="1">
    <location>
        <begin position="62"/>
        <end position="84"/>
    </location>
</feature>
<comment type="caution">
    <text evidence="2">The sequence shown here is derived from an EMBL/GenBank/DDBJ whole genome shotgun (WGS) entry which is preliminary data.</text>
</comment>
<proteinExistence type="predicted"/>
<reference evidence="2 3" key="1">
    <citation type="submission" date="2017-11" db="EMBL/GenBank/DDBJ databases">
        <title>Molecular characterization of Burkholderia pseudomallei and closely related isolates from Vietnam.</title>
        <authorList>
            <person name="Ustinov D.V."/>
            <person name="Antonov A.S."/>
            <person name="Avdusheva E.F."/>
            <person name="Shpak I.M."/>
            <person name="Zakharova I.B."/>
            <person name="Thi L.A."/>
            <person name="Teteryatnikova N."/>
            <person name="Lopasteyskaya Y.A."/>
            <person name="Kuzyutina J.A."/>
            <person name="Ngo T.N."/>
            <person name="Victorov D.V."/>
        </authorList>
    </citation>
    <scope>NUCLEOTIDE SEQUENCE [LARGE SCALE GENOMIC DNA]</scope>
    <source>
        <strain evidence="2 3">V1512</strain>
    </source>
</reference>
<dbReference type="AlphaFoldDB" id="A0AAX0UEN3"/>
<dbReference type="Proteomes" id="UP000231878">
    <property type="component" value="Unassembled WGS sequence"/>
</dbReference>
<dbReference type="EMBL" id="PHRB01000007">
    <property type="protein sequence ID" value="PJO66482.1"/>
    <property type="molecule type" value="Genomic_DNA"/>
</dbReference>
<gene>
    <name evidence="2" type="ORF">CWD88_09630</name>
</gene>
<accession>A0AAX0UEN3</accession>
<name>A0AAX0UEN3_BURPE</name>
<sequence length="109" mass="11313">MTRGERAFLRAGPSGLSAATGKTETMRPPVPAGGASAARRRCARAAEPPYRRFGALLHRPIDPSTHRLIGSSAHRPGSGANRRAVACDPGGARRIAADRAVPPAPLSRG</sequence>
<feature type="region of interest" description="Disordered" evidence="1">
    <location>
        <begin position="1"/>
        <end position="37"/>
    </location>
</feature>
<organism evidence="2 3">
    <name type="scientific">Burkholderia pseudomallei</name>
    <name type="common">Pseudomonas pseudomallei</name>
    <dbReference type="NCBI Taxonomy" id="28450"/>
    <lineage>
        <taxon>Bacteria</taxon>
        <taxon>Pseudomonadati</taxon>
        <taxon>Pseudomonadota</taxon>
        <taxon>Betaproteobacteria</taxon>
        <taxon>Burkholderiales</taxon>
        <taxon>Burkholderiaceae</taxon>
        <taxon>Burkholderia</taxon>
        <taxon>pseudomallei group</taxon>
    </lineage>
</organism>
<evidence type="ECO:0000256" key="1">
    <source>
        <dbReference type="SAM" id="MobiDB-lite"/>
    </source>
</evidence>